<dbReference type="AlphaFoldDB" id="A0A1G9F033"/>
<dbReference type="Gene3D" id="3.30.9.10">
    <property type="entry name" value="D-Amino Acid Oxidase, subunit A, domain 2"/>
    <property type="match status" value="1"/>
</dbReference>
<evidence type="ECO:0000259" key="6">
    <source>
        <dbReference type="Pfam" id="PF16350"/>
    </source>
</evidence>
<dbReference type="InterPro" id="IPR032503">
    <property type="entry name" value="FAO_M"/>
</dbReference>
<feature type="domain" description="Aminomethyltransferase C-terminal" evidence="5">
    <location>
        <begin position="732"/>
        <end position="816"/>
    </location>
</feature>
<dbReference type="PANTHER" id="PTHR43757:SF15">
    <property type="entry name" value="PYRUVATE DEHYDROGENASE PHOSPHATASE REGULATORY SUBUNIT, MITOCHONDRIAL-LIKE"/>
    <property type="match status" value="1"/>
</dbReference>
<dbReference type="SUPFAM" id="SSF103025">
    <property type="entry name" value="Folate-binding domain"/>
    <property type="match status" value="1"/>
</dbReference>
<evidence type="ECO:0000259" key="3">
    <source>
        <dbReference type="Pfam" id="PF01266"/>
    </source>
</evidence>
<evidence type="ECO:0000256" key="1">
    <source>
        <dbReference type="ARBA" id="ARBA00008609"/>
    </source>
</evidence>
<dbReference type="InterPro" id="IPR006222">
    <property type="entry name" value="GCVT_N"/>
</dbReference>
<protein>
    <submittedName>
        <fullName evidence="7">4-methylaminobutanoate oxidase (Formaldehyde-forming)</fullName>
    </submittedName>
</protein>
<dbReference type="InterPro" id="IPR029043">
    <property type="entry name" value="GcvT/YgfZ_C"/>
</dbReference>
<dbReference type="RefSeq" id="WP_091598592.1">
    <property type="nucleotide sequence ID" value="NZ_FNEE01000021.1"/>
</dbReference>
<dbReference type="Gene3D" id="3.50.50.60">
    <property type="entry name" value="FAD/NAD(P)-binding domain"/>
    <property type="match status" value="1"/>
</dbReference>
<dbReference type="EMBL" id="FNEE01000021">
    <property type="protein sequence ID" value="SDK81678.1"/>
    <property type="molecule type" value="Genomic_DNA"/>
</dbReference>
<dbReference type="Gene3D" id="3.30.1360.120">
    <property type="entry name" value="Probable tRNA modification gtpase trme, domain 1"/>
    <property type="match status" value="1"/>
</dbReference>
<dbReference type="InterPro" id="IPR006076">
    <property type="entry name" value="FAD-dep_OxRdtase"/>
</dbReference>
<dbReference type="InterPro" id="IPR013977">
    <property type="entry name" value="GcvT_C"/>
</dbReference>
<feature type="domain" description="GCVT N-terminal" evidence="4">
    <location>
        <begin position="434"/>
        <end position="711"/>
    </location>
</feature>
<keyword evidence="2" id="KW-0560">Oxidoreductase</keyword>
<dbReference type="Pfam" id="PF01571">
    <property type="entry name" value="GCV_T"/>
    <property type="match status" value="1"/>
</dbReference>
<dbReference type="Proteomes" id="UP000198894">
    <property type="component" value="Unassembled WGS sequence"/>
</dbReference>
<evidence type="ECO:0000259" key="5">
    <source>
        <dbReference type="Pfam" id="PF08669"/>
    </source>
</evidence>
<gene>
    <name evidence="7" type="ORF">SAMN05428953_12135</name>
</gene>
<dbReference type="SUPFAM" id="SSF54373">
    <property type="entry name" value="FAD-linked reductases, C-terminal domain"/>
    <property type="match status" value="1"/>
</dbReference>
<comment type="similarity">
    <text evidence="1">Belongs to the GcvT family.</text>
</comment>
<sequence length="824" mass="91190">MITNPPFRPRETATRHHEIVIVGGGIAGASVAFHLARNGKKDVALLERNSLTSGTTWHAAGLIMQTRGTHALTEIAKYNAELYSALEAETGQATGFKRNGTLGVARTKERLYETARNASIAKSFGLEANMISPSEAKKLYPALNASIIEGAVFIPGDGQTNPVDTCMALALGAKKNGVKISENAEVTDLWRTADGRYQVRTNDGVVEAEILVLACGLWTRELASKLGARIPIYAAEHFYVVTEAMDFVTPTLPVLRDTDGHVYLKEDTGKLLVGAFEPWGKPLPMGKLPKETAYIELPEDWDHFELPMTKAIEIVPDLANCGIAKFFNGPESFTPDLLFMIGEVPGSKNLFVSTGYNSEGIEYGAGAGRALAEWIIAGEPQMDISFVDVARFHPFQINKRYLHDRTAEVLGLHYKMHWPAYQSETSRGVRKSALHDRWARLGASFGEGMGWERPMWFAGEGESTKNVYSYDEPNWFKYTSQECKAARNNAILLDQSSFGKHLVHGRDACRFLQWLCAGNVDVPVGKLVYTHMLNEKGGIETDITVNRLSQTEFLIISSATVHPRDKAWITKHITDEWNVTVTDLTSGYAVLSLQGPRSREILSQVTDTDLANSAFPFATSQEIDIGYARVIANRLTYVGELGWELHIPTEMAQHVFDVVWEAGQAYGLKAAGYHALEHLRSERAYREYQLDLTPVDTLLEAGLGFTVDWNKEGGFIGKDALTSQKNSGPLKKRLVSFKLRDPKPVLFHEELIRCDGRIVGYISSGVKSFTIGTSIGMGYVNHPAGVTKDLIENSRWEIEIAGKLYECDASLRAFFDPNGDRAKQ</sequence>
<dbReference type="Gene3D" id="3.30.70.1400">
    <property type="entry name" value="Aminomethyltransferase beta-barrel domains"/>
    <property type="match status" value="1"/>
</dbReference>
<accession>A0A1G9F033</accession>
<dbReference type="Pfam" id="PF16350">
    <property type="entry name" value="FAO_M"/>
    <property type="match status" value="1"/>
</dbReference>
<dbReference type="InterPro" id="IPR027266">
    <property type="entry name" value="TrmE/GcvT-like"/>
</dbReference>
<dbReference type="InterPro" id="IPR028896">
    <property type="entry name" value="GcvT/YgfZ/DmdA"/>
</dbReference>
<dbReference type="SUPFAM" id="SSF51905">
    <property type="entry name" value="FAD/NAD(P)-binding domain"/>
    <property type="match status" value="1"/>
</dbReference>
<evidence type="ECO:0000259" key="4">
    <source>
        <dbReference type="Pfam" id="PF01571"/>
    </source>
</evidence>
<dbReference type="GO" id="GO:0016491">
    <property type="term" value="F:oxidoreductase activity"/>
    <property type="evidence" value="ECO:0007669"/>
    <property type="project" value="UniProtKB-KW"/>
</dbReference>
<organism evidence="7 8">
    <name type="scientific">Mesorhizobium muleiense</name>
    <dbReference type="NCBI Taxonomy" id="1004279"/>
    <lineage>
        <taxon>Bacteria</taxon>
        <taxon>Pseudomonadati</taxon>
        <taxon>Pseudomonadota</taxon>
        <taxon>Alphaproteobacteria</taxon>
        <taxon>Hyphomicrobiales</taxon>
        <taxon>Phyllobacteriaceae</taxon>
        <taxon>Mesorhizobium</taxon>
    </lineage>
</organism>
<name>A0A1G9F033_9HYPH</name>
<feature type="domain" description="FAD dependent oxidoreductase central" evidence="6">
    <location>
        <begin position="378"/>
        <end position="432"/>
    </location>
</feature>
<feature type="domain" description="FAD dependent oxidoreductase" evidence="3">
    <location>
        <begin position="19"/>
        <end position="374"/>
    </location>
</feature>
<evidence type="ECO:0000313" key="8">
    <source>
        <dbReference type="Proteomes" id="UP000198894"/>
    </source>
</evidence>
<dbReference type="Pfam" id="PF01266">
    <property type="entry name" value="DAO"/>
    <property type="match status" value="1"/>
</dbReference>
<proteinExistence type="inferred from homology"/>
<reference evidence="8" key="1">
    <citation type="submission" date="2016-10" db="EMBL/GenBank/DDBJ databases">
        <authorList>
            <person name="Varghese N."/>
            <person name="Submissions S."/>
        </authorList>
    </citation>
    <scope>NUCLEOTIDE SEQUENCE [LARGE SCALE GENOMIC DNA]</scope>
    <source>
        <strain evidence="8">CGMCC 1.11022</strain>
    </source>
</reference>
<dbReference type="SUPFAM" id="SSF101790">
    <property type="entry name" value="Aminomethyltransferase beta-barrel domain"/>
    <property type="match status" value="1"/>
</dbReference>
<keyword evidence="8" id="KW-1185">Reference proteome</keyword>
<dbReference type="Pfam" id="PF08669">
    <property type="entry name" value="GCV_T_C"/>
    <property type="match status" value="1"/>
</dbReference>
<dbReference type="Gene3D" id="2.40.30.110">
    <property type="entry name" value="Aminomethyltransferase beta-barrel domains"/>
    <property type="match status" value="1"/>
</dbReference>
<dbReference type="PANTHER" id="PTHR43757">
    <property type="entry name" value="AMINOMETHYLTRANSFERASE"/>
    <property type="match status" value="1"/>
</dbReference>
<dbReference type="InterPro" id="IPR036188">
    <property type="entry name" value="FAD/NAD-bd_sf"/>
</dbReference>
<evidence type="ECO:0000313" key="7">
    <source>
        <dbReference type="EMBL" id="SDK81678.1"/>
    </source>
</evidence>
<evidence type="ECO:0000256" key="2">
    <source>
        <dbReference type="ARBA" id="ARBA00023002"/>
    </source>
</evidence>